<dbReference type="PANTHER" id="PTHR43400:SF7">
    <property type="entry name" value="FAD-DEPENDENT OXIDOREDUCTASE 2 FAD BINDING DOMAIN-CONTAINING PROTEIN"/>
    <property type="match status" value="1"/>
</dbReference>
<proteinExistence type="predicted"/>
<dbReference type="SUPFAM" id="SSF56425">
    <property type="entry name" value="Succinate dehydrogenase/fumarate reductase flavoprotein, catalytic domain"/>
    <property type="match status" value="1"/>
</dbReference>
<comment type="caution">
    <text evidence="6">The sequence shown here is derived from an EMBL/GenBank/DDBJ whole genome shotgun (WGS) entry which is preliminary data.</text>
</comment>
<evidence type="ECO:0000256" key="2">
    <source>
        <dbReference type="ARBA" id="ARBA00022630"/>
    </source>
</evidence>
<dbReference type="AlphaFoldDB" id="A0A5J4ZA40"/>
<evidence type="ECO:0000313" key="7">
    <source>
        <dbReference type="Proteomes" id="UP000324585"/>
    </source>
</evidence>
<dbReference type="EMBL" id="VRMN01000001">
    <property type="protein sequence ID" value="KAA8499948.1"/>
    <property type="molecule type" value="Genomic_DNA"/>
</dbReference>
<dbReference type="InterPro" id="IPR003953">
    <property type="entry name" value="FAD-dep_OxRdtase_2_FAD-bd"/>
</dbReference>
<dbReference type="SUPFAM" id="SSF51905">
    <property type="entry name" value="FAD/NAD(P)-binding domain"/>
    <property type="match status" value="1"/>
</dbReference>
<gene>
    <name evidence="6" type="ORF">FVE85_7533</name>
</gene>
<accession>A0A5J4ZA40</accession>
<keyword evidence="3" id="KW-0274">FAD</keyword>
<dbReference type="OrthoDB" id="71672at2759"/>
<dbReference type="Proteomes" id="UP000324585">
    <property type="component" value="Unassembled WGS sequence"/>
</dbReference>
<dbReference type="PANTHER" id="PTHR43400">
    <property type="entry name" value="FUMARATE REDUCTASE"/>
    <property type="match status" value="1"/>
</dbReference>
<sequence length="592" mass="62688">MLTLRLLPLSFGTVVALVLAVTVRRTMERAPSAGDEHSRRTPHVAVKRADVVIIGSGLAGLMAAVHASDVDPSVRVLVLEQNAQVGGNSAKATSGMNVVRSVNGSDSVLRFVEDAMAASHHAADPKLLEIMAQQSEQVWDELQTRFGVELTDVTQLGGHSVPRSFRIPPKADGTPRPLGWTIIAAVKRIVLALPNVQVVTLARVTVLFECNDETLRSGALACIGVRAQLGSPSAEFSAPDASSEELVLYAPAVILASGGFCASRALLAKYAPQVQHLPTTNGAWARGDGLVLAERFHVGVRDLNAVQVHPTGFLSLPDISKDSVLLAPEALRGTGGILLSPRSGRRFANELAPRDVLTNLELQHGMHVLEWLDTVIPKSSTSSAASLAARAHAFLTESGKLDAFRESHVISDLRGGETPENLQPYPMVVTYLLMTPECVDHFGLGAALFYEKVGALHSFESASDAAAAMGISEAVLQEELTRYASDASSATGDRFGKTVFPHAHSFADSQRVWVGLVTPSLHYSMGGLTVNGRAELLDMRSQDPVPGLFGAGEVTGGVHGQNRLGGNALLECAVFGSIAGRNAAVFSIRRGN</sequence>
<comment type="cofactor">
    <cofactor evidence="1">
        <name>FAD</name>
        <dbReference type="ChEBI" id="CHEBI:57692"/>
    </cofactor>
</comment>
<keyword evidence="7" id="KW-1185">Reference proteome</keyword>
<dbReference type="InterPro" id="IPR036188">
    <property type="entry name" value="FAD/NAD-bd_sf"/>
</dbReference>
<feature type="domain" description="FAD-dependent oxidoreductase 2 FAD-binding" evidence="5">
    <location>
        <begin position="50"/>
        <end position="569"/>
    </location>
</feature>
<keyword evidence="4" id="KW-0560">Oxidoreductase</keyword>
<dbReference type="Pfam" id="PF00890">
    <property type="entry name" value="FAD_binding_2"/>
    <property type="match status" value="1"/>
</dbReference>
<dbReference type="Gene3D" id="3.90.700.10">
    <property type="entry name" value="Succinate dehydrogenase/fumarate reductase flavoprotein, catalytic domain"/>
    <property type="match status" value="1"/>
</dbReference>
<dbReference type="Gene3D" id="3.50.50.60">
    <property type="entry name" value="FAD/NAD(P)-binding domain"/>
    <property type="match status" value="2"/>
</dbReference>
<reference evidence="7" key="1">
    <citation type="journal article" date="2019" name="Nat. Commun.">
        <title>Expansion of phycobilisome linker gene families in mesophilic red algae.</title>
        <authorList>
            <person name="Lee J."/>
            <person name="Kim D."/>
            <person name="Bhattacharya D."/>
            <person name="Yoon H.S."/>
        </authorList>
    </citation>
    <scope>NUCLEOTIDE SEQUENCE [LARGE SCALE GENOMIC DNA]</scope>
    <source>
        <strain evidence="7">CCMP 1328</strain>
    </source>
</reference>
<keyword evidence="2" id="KW-0285">Flavoprotein</keyword>
<evidence type="ECO:0000256" key="1">
    <source>
        <dbReference type="ARBA" id="ARBA00001974"/>
    </source>
</evidence>
<organism evidence="6 7">
    <name type="scientific">Porphyridium purpureum</name>
    <name type="common">Red alga</name>
    <name type="synonym">Porphyridium cruentum</name>
    <dbReference type="NCBI Taxonomy" id="35688"/>
    <lineage>
        <taxon>Eukaryota</taxon>
        <taxon>Rhodophyta</taxon>
        <taxon>Bangiophyceae</taxon>
        <taxon>Porphyridiales</taxon>
        <taxon>Porphyridiaceae</taxon>
        <taxon>Porphyridium</taxon>
    </lineage>
</organism>
<evidence type="ECO:0000259" key="5">
    <source>
        <dbReference type="Pfam" id="PF00890"/>
    </source>
</evidence>
<name>A0A5J4ZA40_PORPP</name>
<dbReference type="InterPro" id="IPR050315">
    <property type="entry name" value="FAD-oxidoreductase_2"/>
</dbReference>
<protein>
    <submittedName>
        <fullName evidence="6">Fumarate reductase 1</fullName>
    </submittedName>
</protein>
<dbReference type="InterPro" id="IPR027477">
    <property type="entry name" value="Succ_DH/fumarate_Rdtase_cat_sf"/>
</dbReference>
<evidence type="ECO:0000256" key="4">
    <source>
        <dbReference type="ARBA" id="ARBA00023002"/>
    </source>
</evidence>
<evidence type="ECO:0000256" key="3">
    <source>
        <dbReference type="ARBA" id="ARBA00022827"/>
    </source>
</evidence>
<dbReference type="OMA" id="EDLWVVV"/>
<dbReference type="GO" id="GO:0016491">
    <property type="term" value="F:oxidoreductase activity"/>
    <property type="evidence" value="ECO:0007669"/>
    <property type="project" value="UniProtKB-KW"/>
</dbReference>
<evidence type="ECO:0000313" key="6">
    <source>
        <dbReference type="EMBL" id="KAA8499948.1"/>
    </source>
</evidence>